<dbReference type="GO" id="GO:0008233">
    <property type="term" value="F:peptidase activity"/>
    <property type="evidence" value="ECO:0007669"/>
    <property type="project" value="UniProtKB-KW"/>
</dbReference>
<evidence type="ECO:0000313" key="7">
    <source>
        <dbReference type="Proteomes" id="UP000044602"/>
    </source>
</evidence>
<dbReference type="Gene3D" id="1.25.40.10">
    <property type="entry name" value="Tetratricopeptide repeat domain"/>
    <property type="match status" value="2"/>
</dbReference>
<dbReference type="Pfam" id="PF02225">
    <property type="entry name" value="PA"/>
    <property type="match status" value="1"/>
</dbReference>
<dbReference type="SMART" id="SM00671">
    <property type="entry name" value="SEL1"/>
    <property type="match status" value="7"/>
</dbReference>
<feature type="compositionally biased region" description="Polar residues" evidence="3">
    <location>
        <begin position="808"/>
        <end position="817"/>
    </location>
</feature>
<evidence type="ECO:0000256" key="3">
    <source>
        <dbReference type="SAM" id="MobiDB-lite"/>
    </source>
</evidence>
<feature type="domain" description="PA" evidence="4">
    <location>
        <begin position="1021"/>
        <end position="1115"/>
    </location>
</feature>
<comment type="similarity">
    <text evidence="2">Belongs to the peptidase M28 family.</text>
</comment>
<evidence type="ECO:0000256" key="2">
    <source>
        <dbReference type="RuleBase" id="RU361240"/>
    </source>
</evidence>
<feature type="compositionally biased region" description="Polar residues" evidence="3">
    <location>
        <begin position="780"/>
        <end position="789"/>
    </location>
</feature>
<protein>
    <recommendedName>
        <fullName evidence="2">Peptide hydrolase</fullName>
        <ecNumber evidence="2">3.4.-.-</ecNumber>
    </recommendedName>
</protein>
<keyword evidence="2" id="KW-0645">Protease</keyword>
<evidence type="ECO:0000259" key="5">
    <source>
        <dbReference type="Pfam" id="PF04389"/>
    </source>
</evidence>
<dbReference type="InterPro" id="IPR011990">
    <property type="entry name" value="TPR-like_helical_dom_sf"/>
</dbReference>
<keyword evidence="7" id="KW-1185">Reference proteome</keyword>
<keyword evidence="1" id="KW-0677">Repeat</keyword>
<feature type="domain" description="Peptidase M28" evidence="5">
    <location>
        <begin position="1142"/>
        <end position="1339"/>
    </location>
</feature>
<sequence length="1387" mass="147694">MAYNRPLYVRNGYSDVPVATPTVSARGYGHAQRSPASNNLLPQPQNLSQAHASAPDMPQLGATFVPSGFDDYYMPEVVAPSPQRITPQVPQNMQDDLQRMELGAREAPRPANDDNSPSSLYSNHPQRQSSLRGPPANAYGKTTDDDYTALPSNTPGKTATMSHTGDAPSFSPFPKVKGQDHPEAMFIKAKWHEFGKFGVRQDKKEAYNGYKRAAALGYGRAEYRMGMLFESSNDFVQAVEHYYVGLRHKDSAASYRLGMMSLLGQHGQPKDYNRGLQLINEAADTADEDAPQGAYVYGMLLSRELPEISIPDTVLPLDLSLAKMYLEKAAYLGFAKAQLKMGQAYELCQLGCDFKPAYSIHYYGLAAQQGQPEASLGVSRWFLFGYEGVFNKNEQLAYKYARDAAVAKLPTGEFAMGYYHEIGIHVSKDLRQARHWYELAAEHGNKDAVGRLDSLSESKALTKQDHETTTLTRIKSTHGSQRGKRPDRFKQQQQPSKAMPTVTESAPTTPIDRPSPRVSPQPSPGQHPTLVQDGLDFPDPSRASVQVARTPAFGVNLDTGLAMRPKSAAPYPEDDRPAPLNYGGRSPSTAPYPDDDMASRHLSAGNLRSASGPHADRPMSAFGIRPSATDVSGGRHPYGNEGIRGSQSMANLAPTGGDPRGRPAQGPGGYRQPSPGPPGGGYRQPSPGPGGYGRQDMQRPSTAQPYGGGSGGGPASNPAVNKLSKQQAPAGYNNKPQPQSPYGGGGGYGAGPGPVPGAPNNYSQPNLSSHPQPGREYGARTSSRPTSTALGPGGRPERYDSMPVGSPASASRVSTGPSAGGRPPVGRPDLEGRTGSAPPGAQPRPPAPAQAKPGKQPGQGPATFEEMGIPQGKGDDQCVNPHVERKSNPHGLAIMKFTNAPLAAALLPVVAAQTKPCHPPVDSDKLQELIKSDELMKNLEVLNDIAYANGGHRAFGFPGYAASVDYIYGELEKLKGFEIRKQHFPALFVETTAKEFSVDGEVFRSVGLTYSPSTNAEGVDLPIVHAPTGPAGCAAANYAAQNIDAKGKIVLVERGVCPDQTTFAGKLKAAAAAGAAAVAIYNSDPAQLTAGSLSLPNPVEYVPALLIDQGPGRAIKARLDAGEAVTAHFQTTQLIEERITQNVIAETKGGDASNVVMVGAHLDSVQAGPGINDDGSGTTLILELAKALSRFSTNLKVRFAWWGAEENGLWGSKFYVNNMTSAEVDNLLLYVNFDMVSRGFFGVFDGDGADVGPGGAPGSDAIEKLFLDHFESEGVETRPVGLTGGTDYVPFQQVIKKPVGGLFTGTGAEQDACYHQACDNIDNPNPETLFTNAKAAAHVISVLATDGVELVPKTLVNSTSFAAMREIRDEGLHVHLESMKACDHDII</sequence>
<evidence type="ECO:0000313" key="6">
    <source>
        <dbReference type="EMBL" id="CRK00489.1"/>
    </source>
</evidence>
<dbReference type="InterPro" id="IPR046450">
    <property type="entry name" value="PA_dom_sf"/>
</dbReference>
<dbReference type="SUPFAM" id="SSF52025">
    <property type="entry name" value="PA domain"/>
    <property type="match status" value="1"/>
</dbReference>
<keyword evidence="2" id="KW-0862">Zinc</keyword>
<dbReference type="Pfam" id="PF08238">
    <property type="entry name" value="Sel1"/>
    <property type="match status" value="5"/>
</dbReference>
<reference evidence="6 7" key="1">
    <citation type="submission" date="2015-05" db="EMBL/GenBank/DDBJ databases">
        <authorList>
            <person name="Wang D.B."/>
            <person name="Wang M."/>
        </authorList>
    </citation>
    <scope>NUCLEOTIDE SEQUENCE [LARGE SCALE GENOMIC DNA]</scope>
    <source>
        <strain evidence="6">VL1</strain>
    </source>
</reference>
<dbReference type="PANTHER" id="PTHR46430:SF2">
    <property type="entry name" value="CHITIN SYNTHASE REGULATORY FACTOR 4"/>
    <property type="match status" value="1"/>
</dbReference>
<feature type="compositionally biased region" description="Low complexity" evidence="3">
    <location>
        <begin position="849"/>
        <end position="862"/>
    </location>
</feature>
<feature type="compositionally biased region" description="Polar residues" evidence="3">
    <location>
        <begin position="469"/>
        <end position="480"/>
    </location>
</feature>
<dbReference type="InterPro" id="IPR006597">
    <property type="entry name" value="Sel1-like"/>
</dbReference>
<dbReference type="SUPFAM" id="SSF53187">
    <property type="entry name" value="Zn-dependent exopeptidases"/>
    <property type="match status" value="1"/>
</dbReference>
<proteinExistence type="inferred from homology"/>
<name>A0A0G4KJD5_VERLO</name>
<accession>A0A0G4KJD5</accession>
<dbReference type="Gene3D" id="3.50.30.30">
    <property type="match status" value="1"/>
</dbReference>
<feature type="region of interest" description="Disordered" evidence="3">
    <location>
        <begin position="26"/>
        <end position="63"/>
    </location>
</feature>
<evidence type="ECO:0000259" key="4">
    <source>
        <dbReference type="Pfam" id="PF02225"/>
    </source>
</evidence>
<dbReference type="PANTHER" id="PTHR46430">
    <property type="entry name" value="PROTEIN SKT5-RELATED"/>
    <property type="match status" value="1"/>
</dbReference>
<keyword evidence="2" id="KW-0378">Hydrolase</keyword>
<dbReference type="EC" id="3.4.-.-" evidence="2"/>
<feature type="compositionally biased region" description="Polar residues" evidence="3">
    <location>
        <begin position="760"/>
        <end position="771"/>
    </location>
</feature>
<organism evidence="6 7">
    <name type="scientific">Verticillium longisporum</name>
    <name type="common">Verticillium dahliae var. longisporum</name>
    <dbReference type="NCBI Taxonomy" id="100787"/>
    <lineage>
        <taxon>Eukaryota</taxon>
        <taxon>Fungi</taxon>
        <taxon>Dikarya</taxon>
        <taxon>Ascomycota</taxon>
        <taxon>Pezizomycotina</taxon>
        <taxon>Sordariomycetes</taxon>
        <taxon>Hypocreomycetidae</taxon>
        <taxon>Glomerellales</taxon>
        <taxon>Plectosphaerellaceae</taxon>
        <taxon>Verticillium</taxon>
    </lineage>
</organism>
<feature type="compositionally biased region" description="Polar residues" evidence="3">
    <location>
        <begin position="150"/>
        <end position="163"/>
    </location>
</feature>
<dbReference type="GO" id="GO:0046872">
    <property type="term" value="F:metal ion binding"/>
    <property type="evidence" value="ECO:0007669"/>
    <property type="project" value="UniProtKB-KW"/>
</dbReference>
<feature type="region of interest" description="Disordered" evidence="3">
    <location>
        <begin position="564"/>
        <end position="877"/>
    </location>
</feature>
<dbReference type="Proteomes" id="UP000044602">
    <property type="component" value="Unassembled WGS sequence"/>
</dbReference>
<dbReference type="Pfam" id="PF04389">
    <property type="entry name" value="Peptidase_M28"/>
    <property type="match status" value="1"/>
</dbReference>
<dbReference type="InterPro" id="IPR051726">
    <property type="entry name" value="Chitin_Synth_Reg"/>
</dbReference>
<keyword evidence="2" id="KW-0479">Metal-binding</keyword>
<feature type="compositionally biased region" description="Gly residues" evidence="3">
    <location>
        <begin position="742"/>
        <end position="752"/>
    </location>
</feature>
<feature type="compositionally biased region" description="Polar residues" evidence="3">
    <location>
        <begin position="113"/>
        <end position="131"/>
    </location>
</feature>
<dbReference type="STRING" id="100787.A0A0G4KJD5"/>
<dbReference type="Gene3D" id="3.40.630.10">
    <property type="entry name" value="Zn peptidases"/>
    <property type="match status" value="1"/>
</dbReference>
<evidence type="ECO:0000256" key="1">
    <source>
        <dbReference type="ARBA" id="ARBA00022737"/>
    </source>
</evidence>
<feature type="region of interest" description="Disordered" evidence="3">
    <location>
        <begin position="106"/>
        <end position="178"/>
    </location>
</feature>
<feature type="region of interest" description="Disordered" evidence="3">
    <location>
        <begin position="457"/>
        <end position="542"/>
    </location>
</feature>
<dbReference type="InterPro" id="IPR007484">
    <property type="entry name" value="Peptidase_M28"/>
</dbReference>
<gene>
    <name evidence="6" type="ORF">BN1708_009560</name>
</gene>
<feature type="compositionally biased region" description="Polar residues" evidence="3">
    <location>
        <begin position="491"/>
        <end position="508"/>
    </location>
</feature>
<dbReference type="GO" id="GO:0006508">
    <property type="term" value="P:proteolysis"/>
    <property type="evidence" value="ECO:0007669"/>
    <property type="project" value="UniProtKB-KW"/>
</dbReference>
<dbReference type="SUPFAM" id="SSF81901">
    <property type="entry name" value="HCP-like"/>
    <property type="match status" value="1"/>
</dbReference>
<dbReference type="EMBL" id="CVQH01001336">
    <property type="protein sequence ID" value="CRK00489.1"/>
    <property type="molecule type" value="Genomic_DNA"/>
</dbReference>
<dbReference type="InterPro" id="IPR003137">
    <property type="entry name" value="PA_domain"/>
</dbReference>
<feature type="compositionally biased region" description="Basic and acidic residues" evidence="3">
    <location>
        <begin position="457"/>
        <end position="468"/>
    </location>
</feature>
<feature type="compositionally biased region" description="Polar residues" evidence="3">
    <location>
        <begin position="34"/>
        <end position="51"/>
    </location>
</feature>